<keyword evidence="3" id="KW-1185">Reference proteome</keyword>
<dbReference type="AlphaFoldDB" id="A0A0J7KCS8"/>
<name>A0A0J7KCS8_LASNI</name>
<keyword evidence="2" id="KW-0675">Receptor</keyword>
<feature type="region of interest" description="Disordered" evidence="1">
    <location>
        <begin position="1"/>
        <end position="88"/>
    </location>
</feature>
<proteinExistence type="predicted"/>
<organism evidence="2 3">
    <name type="scientific">Lasius niger</name>
    <name type="common">Black garden ant</name>
    <dbReference type="NCBI Taxonomy" id="67767"/>
    <lineage>
        <taxon>Eukaryota</taxon>
        <taxon>Metazoa</taxon>
        <taxon>Ecdysozoa</taxon>
        <taxon>Arthropoda</taxon>
        <taxon>Hexapoda</taxon>
        <taxon>Insecta</taxon>
        <taxon>Pterygota</taxon>
        <taxon>Neoptera</taxon>
        <taxon>Endopterygota</taxon>
        <taxon>Hymenoptera</taxon>
        <taxon>Apocrita</taxon>
        <taxon>Aculeata</taxon>
        <taxon>Formicoidea</taxon>
        <taxon>Formicidae</taxon>
        <taxon>Formicinae</taxon>
        <taxon>Lasius</taxon>
        <taxon>Lasius</taxon>
    </lineage>
</organism>
<protein>
    <submittedName>
        <fullName evidence="2">Gamma-aminobutyric acid receptor subunit theta</fullName>
    </submittedName>
</protein>
<reference evidence="2 3" key="1">
    <citation type="submission" date="2015-04" db="EMBL/GenBank/DDBJ databases">
        <title>Lasius niger genome sequencing.</title>
        <authorList>
            <person name="Konorov E.A."/>
            <person name="Nikitin M.A."/>
            <person name="Kirill M.V."/>
            <person name="Chang P."/>
        </authorList>
    </citation>
    <scope>NUCLEOTIDE SEQUENCE [LARGE SCALE GENOMIC DNA]</scope>
    <source>
        <tissue evidence="2">Whole</tissue>
    </source>
</reference>
<dbReference type="PaxDb" id="67767-A0A0J7KCS8"/>
<dbReference type="EMBL" id="LBMM01009291">
    <property type="protein sequence ID" value="KMQ88243.1"/>
    <property type="molecule type" value="Genomic_DNA"/>
</dbReference>
<gene>
    <name evidence="2" type="ORF">RF55_12301</name>
</gene>
<dbReference type="Proteomes" id="UP000036403">
    <property type="component" value="Unassembled WGS sequence"/>
</dbReference>
<evidence type="ECO:0000313" key="3">
    <source>
        <dbReference type="Proteomes" id="UP000036403"/>
    </source>
</evidence>
<evidence type="ECO:0000256" key="1">
    <source>
        <dbReference type="SAM" id="MobiDB-lite"/>
    </source>
</evidence>
<comment type="caution">
    <text evidence="2">The sequence shown here is derived from an EMBL/GenBank/DDBJ whole genome shotgun (WGS) entry which is preliminary data.</text>
</comment>
<sequence length="147" mass="15231">MEPSALDASTPRPTTTEADTAPAKSLGDVRHPSTQIYESEGDLGGSSPAVATSSLADTVLHQGHANGAADTRTPGHAGDYANTTRRPGHAVRQRLGADHPDFCYADGGRCKSSRPKSLTKSYATRYATSVAAGAFRADQASKAFQAA</sequence>
<evidence type="ECO:0000313" key="2">
    <source>
        <dbReference type="EMBL" id="KMQ88243.1"/>
    </source>
</evidence>
<accession>A0A0J7KCS8</accession>